<accession>A0A173S5F2</accession>
<sequence length="311" mass="36176">MKKAKGKMELRYYDIPQNEFLIALQNQNWQNKYQTEEDGLHFHNLLEIGLCVQGYGIMRLEEENVHFETGMLSIIPANFPHSTMPQAPEGNTWAYLFVDPEKILASVYPDDILMQQKMLENINQRAYIGKKETVPNLNRIVSAIFYEMQQKPDFYRESVRGLSLSLMMMLARLNNKLGPTTEGVRQKNGFDQIRPALEHIRDNFANPTKIAQIASVCHMSESHFRRLFEENMGMTPVDYLNQVRIKKACDMIRKTGYSMEEIAVKVGFSTTSTFNRNFKRIVGTSPYHWKKSPENFETRLADFNILVEKGW</sequence>
<dbReference type="EC" id="2.1.1.-" evidence="7"/>
<evidence type="ECO:0000313" key="9">
    <source>
        <dbReference type="Proteomes" id="UP000095492"/>
    </source>
</evidence>
<dbReference type="GO" id="GO:0043565">
    <property type="term" value="F:sequence-specific DNA binding"/>
    <property type="evidence" value="ECO:0007669"/>
    <property type="project" value="InterPro"/>
</dbReference>
<name>A0A173S5F2_EUBRA</name>
<evidence type="ECO:0000256" key="2">
    <source>
        <dbReference type="ARBA" id="ARBA00023015"/>
    </source>
</evidence>
<dbReference type="EMBL" id="CYYA01000004">
    <property type="protein sequence ID" value="CUM85542.1"/>
    <property type="molecule type" value="Genomic_DNA"/>
</dbReference>
<dbReference type="Pfam" id="PF12833">
    <property type="entry name" value="HTH_18"/>
    <property type="match status" value="1"/>
</dbReference>
<dbReference type="STRING" id="39490.ERS852448_00782"/>
<dbReference type="SUPFAM" id="SSF51215">
    <property type="entry name" value="Regulatory protein AraC"/>
    <property type="match status" value="1"/>
</dbReference>
<dbReference type="PROSITE" id="PS00041">
    <property type="entry name" value="HTH_ARAC_FAMILY_1"/>
    <property type="match status" value="1"/>
</dbReference>
<dbReference type="GO" id="GO:0008168">
    <property type="term" value="F:methyltransferase activity"/>
    <property type="evidence" value="ECO:0007669"/>
    <property type="project" value="UniProtKB-KW"/>
</dbReference>
<dbReference type="EMBL" id="WKRA01000001">
    <property type="protein sequence ID" value="MSD14583.1"/>
    <property type="molecule type" value="Genomic_DNA"/>
</dbReference>
<organism evidence="7 9">
    <name type="scientific">Eubacterium ramulus</name>
    <dbReference type="NCBI Taxonomy" id="39490"/>
    <lineage>
        <taxon>Bacteria</taxon>
        <taxon>Bacillati</taxon>
        <taxon>Bacillota</taxon>
        <taxon>Clostridia</taxon>
        <taxon>Eubacteriales</taxon>
        <taxon>Eubacteriaceae</taxon>
        <taxon>Eubacterium</taxon>
    </lineage>
</organism>
<evidence type="ECO:0000313" key="8">
    <source>
        <dbReference type="EMBL" id="MSD14583.1"/>
    </source>
</evidence>
<proteinExistence type="predicted"/>
<dbReference type="InterPro" id="IPR018060">
    <property type="entry name" value="HTH_AraC"/>
</dbReference>
<dbReference type="GO" id="GO:0003700">
    <property type="term" value="F:DNA-binding transcription factor activity"/>
    <property type="evidence" value="ECO:0007669"/>
    <property type="project" value="InterPro"/>
</dbReference>
<evidence type="ECO:0000313" key="7">
    <source>
        <dbReference type="EMBL" id="CUM85542.1"/>
    </source>
</evidence>
<dbReference type="SUPFAM" id="SSF46689">
    <property type="entry name" value="Homeodomain-like"/>
    <property type="match status" value="2"/>
</dbReference>
<keyword evidence="5" id="KW-0804">Transcription</keyword>
<dbReference type="Gene3D" id="1.10.10.60">
    <property type="entry name" value="Homeodomain-like"/>
    <property type="match status" value="2"/>
</dbReference>
<dbReference type="InterPro" id="IPR018062">
    <property type="entry name" value="HTH_AraC-typ_CS"/>
</dbReference>
<keyword evidence="2" id="KW-0805">Transcription regulation</keyword>
<dbReference type="GO" id="GO:0032259">
    <property type="term" value="P:methylation"/>
    <property type="evidence" value="ECO:0007669"/>
    <property type="project" value="UniProtKB-KW"/>
</dbReference>
<evidence type="ECO:0000256" key="3">
    <source>
        <dbReference type="ARBA" id="ARBA00023125"/>
    </source>
</evidence>
<protein>
    <submittedName>
        <fullName evidence="8">Helix-turn-helix domain-containing protein</fullName>
    </submittedName>
    <submittedName>
        <fullName evidence="7">Methylphosphotriester-DNA--protein-cysteine S-methyltransferase</fullName>
        <ecNumber evidence="7">2.1.1.-</ecNumber>
    </submittedName>
</protein>
<evidence type="ECO:0000256" key="1">
    <source>
        <dbReference type="ARBA" id="ARBA00022490"/>
    </source>
</evidence>
<dbReference type="PANTHER" id="PTHR46796">
    <property type="entry name" value="HTH-TYPE TRANSCRIPTIONAL ACTIVATOR RHAS-RELATED"/>
    <property type="match status" value="1"/>
</dbReference>
<evidence type="ECO:0000313" key="10">
    <source>
        <dbReference type="Proteomes" id="UP000431304"/>
    </source>
</evidence>
<dbReference type="Pfam" id="PF02311">
    <property type="entry name" value="AraC_binding"/>
    <property type="match status" value="1"/>
</dbReference>
<gene>
    <name evidence="7" type="primary">adaA</name>
    <name evidence="7" type="ORF">ERS852448_00782</name>
    <name evidence="8" type="ORF">GKE72_00510</name>
</gene>
<dbReference type="InterPro" id="IPR003313">
    <property type="entry name" value="AraC-bd"/>
</dbReference>
<feature type="domain" description="HTH araC/xylS-type" evidence="6">
    <location>
        <begin position="194"/>
        <end position="292"/>
    </location>
</feature>
<keyword evidence="3" id="KW-0238">DNA-binding</keyword>
<dbReference type="RefSeq" id="WP_021738261.1">
    <property type="nucleotide sequence ID" value="NZ_CABKSU010000025.1"/>
</dbReference>
<dbReference type="GeneID" id="42785790"/>
<reference evidence="8 10" key="2">
    <citation type="journal article" date="2019" name="Nat. Med.">
        <title>A library of human gut bacterial isolates paired with longitudinal multiomics data enables mechanistic microbiome research.</title>
        <authorList>
            <person name="Poyet M."/>
            <person name="Groussin M."/>
            <person name="Gibbons S.M."/>
            <person name="Avila-Pacheco J."/>
            <person name="Jiang X."/>
            <person name="Kearney S.M."/>
            <person name="Perrotta A.R."/>
            <person name="Berdy B."/>
            <person name="Zhao S."/>
            <person name="Lieberman T.D."/>
            <person name="Swanson P.K."/>
            <person name="Smith M."/>
            <person name="Roesemann S."/>
            <person name="Alexander J.E."/>
            <person name="Rich S.A."/>
            <person name="Livny J."/>
            <person name="Vlamakis H."/>
            <person name="Clish C."/>
            <person name="Bullock K."/>
            <person name="Deik A."/>
            <person name="Scott J."/>
            <person name="Pierce K.A."/>
            <person name="Xavier R.J."/>
            <person name="Alm E.J."/>
        </authorList>
    </citation>
    <scope>NUCLEOTIDE SEQUENCE [LARGE SCALE GENOMIC DNA]</scope>
    <source>
        <strain evidence="8 10">BIOML-A3</strain>
    </source>
</reference>
<keyword evidence="4" id="KW-0010">Activator</keyword>
<dbReference type="InterPro" id="IPR050204">
    <property type="entry name" value="AraC_XylS_family_regulators"/>
</dbReference>
<evidence type="ECO:0000256" key="5">
    <source>
        <dbReference type="ARBA" id="ARBA00023163"/>
    </source>
</evidence>
<dbReference type="InterPro" id="IPR014710">
    <property type="entry name" value="RmlC-like_jellyroll"/>
</dbReference>
<dbReference type="Proteomes" id="UP000095492">
    <property type="component" value="Unassembled WGS sequence"/>
</dbReference>
<dbReference type="SMART" id="SM00342">
    <property type="entry name" value="HTH_ARAC"/>
    <property type="match status" value="1"/>
</dbReference>
<dbReference type="InterPro" id="IPR037923">
    <property type="entry name" value="HTH-like"/>
</dbReference>
<dbReference type="Proteomes" id="UP000431304">
    <property type="component" value="Unassembled WGS sequence"/>
</dbReference>
<dbReference type="PROSITE" id="PS01124">
    <property type="entry name" value="HTH_ARAC_FAMILY_2"/>
    <property type="match status" value="1"/>
</dbReference>
<dbReference type="InterPro" id="IPR009057">
    <property type="entry name" value="Homeodomain-like_sf"/>
</dbReference>
<keyword evidence="7" id="KW-0489">Methyltransferase</keyword>
<keyword evidence="1" id="KW-0963">Cytoplasm</keyword>
<dbReference type="Gene3D" id="2.60.120.10">
    <property type="entry name" value="Jelly Rolls"/>
    <property type="match status" value="1"/>
</dbReference>
<keyword evidence="7" id="KW-0808">Transferase</keyword>
<dbReference type="PANTHER" id="PTHR46796:SF13">
    <property type="entry name" value="HTH-TYPE TRANSCRIPTIONAL ACTIVATOR RHAS"/>
    <property type="match status" value="1"/>
</dbReference>
<dbReference type="OrthoDB" id="9778008at2"/>
<reference evidence="7 9" key="1">
    <citation type="submission" date="2015-09" db="EMBL/GenBank/DDBJ databases">
        <authorList>
            <consortium name="Pathogen Informatics"/>
        </authorList>
    </citation>
    <scope>NUCLEOTIDE SEQUENCE [LARGE SCALE GENOMIC DNA]</scope>
    <source>
        <strain evidence="7 9">2789STDY5608891</strain>
    </source>
</reference>
<evidence type="ECO:0000259" key="6">
    <source>
        <dbReference type="PROSITE" id="PS01124"/>
    </source>
</evidence>
<dbReference type="AlphaFoldDB" id="A0A173S5F2"/>
<evidence type="ECO:0000256" key="4">
    <source>
        <dbReference type="ARBA" id="ARBA00023159"/>
    </source>
</evidence>